<feature type="compositionally biased region" description="Basic residues" evidence="1">
    <location>
        <begin position="141"/>
        <end position="160"/>
    </location>
</feature>
<protein>
    <submittedName>
        <fullName evidence="2">Pet127-domain-containing protein</fullName>
    </submittedName>
</protein>
<feature type="compositionally biased region" description="Basic and acidic residues" evidence="1">
    <location>
        <begin position="45"/>
        <end position="54"/>
    </location>
</feature>
<name>A0A165FSG7_XYLHT</name>
<reference evidence="2 3" key="1">
    <citation type="journal article" date="2016" name="Fungal Biol.">
        <title>The genome of Xylona heveae provides a window into fungal endophytism.</title>
        <authorList>
            <person name="Gazis R."/>
            <person name="Kuo A."/>
            <person name="Riley R."/>
            <person name="LaButti K."/>
            <person name="Lipzen A."/>
            <person name="Lin J."/>
            <person name="Amirebrahimi M."/>
            <person name="Hesse C.N."/>
            <person name="Spatafora J.W."/>
            <person name="Henrissat B."/>
            <person name="Hainaut M."/>
            <person name="Grigoriev I.V."/>
            <person name="Hibbett D.S."/>
        </authorList>
    </citation>
    <scope>NUCLEOTIDE SEQUENCE [LARGE SCALE GENOMIC DNA]</scope>
    <source>
        <strain evidence="2 3">TC161</strain>
    </source>
</reference>
<feature type="region of interest" description="Disordered" evidence="1">
    <location>
        <begin position="750"/>
        <end position="785"/>
    </location>
</feature>
<dbReference type="GO" id="GO:0000964">
    <property type="term" value="P:mitochondrial RNA 5'-end processing"/>
    <property type="evidence" value="ECO:0007669"/>
    <property type="project" value="TreeGrafter"/>
</dbReference>
<organism evidence="2 3">
    <name type="scientific">Xylona heveae (strain CBS 132557 / TC161)</name>
    <dbReference type="NCBI Taxonomy" id="1328760"/>
    <lineage>
        <taxon>Eukaryota</taxon>
        <taxon>Fungi</taxon>
        <taxon>Dikarya</taxon>
        <taxon>Ascomycota</taxon>
        <taxon>Pezizomycotina</taxon>
        <taxon>Xylonomycetes</taxon>
        <taxon>Xylonales</taxon>
        <taxon>Xylonaceae</taxon>
        <taxon>Xylona</taxon>
    </lineage>
</organism>
<feature type="region of interest" description="Disordered" evidence="1">
    <location>
        <begin position="130"/>
        <end position="217"/>
    </location>
</feature>
<feature type="compositionally biased region" description="Polar residues" evidence="1">
    <location>
        <begin position="175"/>
        <end position="190"/>
    </location>
</feature>
<dbReference type="InParanoid" id="A0A165FSG7"/>
<proteinExistence type="predicted"/>
<dbReference type="Proteomes" id="UP000076632">
    <property type="component" value="Unassembled WGS sequence"/>
</dbReference>
<evidence type="ECO:0000313" key="2">
    <source>
        <dbReference type="EMBL" id="KZF21321.1"/>
    </source>
</evidence>
<dbReference type="RefSeq" id="XP_018186876.1">
    <property type="nucleotide sequence ID" value="XM_018335307.1"/>
</dbReference>
<dbReference type="GeneID" id="28900444"/>
<accession>A0A165FSG7</accession>
<gene>
    <name evidence="2" type="ORF">L228DRAFT_269705</name>
</gene>
<dbReference type="OMA" id="DQIMPVT"/>
<feature type="region of interest" description="Disordered" evidence="1">
    <location>
        <begin position="686"/>
        <end position="736"/>
    </location>
</feature>
<feature type="compositionally biased region" description="Basic and acidic residues" evidence="1">
    <location>
        <begin position="64"/>
        <end position="74"/>
    </location>
</feature>
<keyword evidence="3" id="KW-1185">Reference proteome</keyword>
<dbReference type="GO" id="GO:0005740">
    <property type="term" value="C:mitochondrial envelope"/>
    <property type="evidence" value="ECO:0007669"/>
    <property type="project" value="TreeGrafter"/>
</dbReference>
<feature type="compositionally biased region" description="Polar residues" evidence="1">
    <location>
        <begin position="197"/>
        <end position="215"/>
    </location>
</feature>
<feature type="compositionally biased region" description="Low complexity" evidence="1">
    <location>
        <begin position="751"/>
        <end position="762"/>
    </location>
</feature>
<dbReference type="PANTHER" id="PTHR31014:SF0">
    <property type="entry name" value="MITOCHONDRIAL TRANSLATION SYSTEM COMPONENT PET127-RELATED"/>
    <property type="match status" value="1"/>
</dbReference>
<dbReference type="STRING" id="1328760.A0A165FSG7"/>
<sequence length="913" mass="102612">MFRQSFRGIASRGHGYICPSCRYAPLNRSANLSRFQSTVASAVGESKDAEDTTKVHKTKRRSKHDGDSKHKEGNEGLSETADEHASSSPSSYKKRTPEGADLGGNGREELLSTLKGLLKTQTKEGEDVTLNGDVVEVGHTPPRKQGFKRTRSIKGAAGRRKNGEQKLSIRRRPTRSTQVSKESPRKGTSSKAEEQPASEQKSRATIASSVATGATSAKAAKDKLISEMEGHDSLENALVGKLKRSSKKGAVPKRIQSIEASNLHIEPVEVEQPPVPGVAHGLERVLFNPGVYQLQDPRSRVFNFDPYLKTIMPVAEFDFNALTEYVTSSKDEALKEIAQESQKKYIGSSSSMTGALAHFHFLLSNWRPINANILSQGFSDKLRSFTMLQRSPSAIFLRHKDGIYAIDADKEFDSANILSMLGKSMEKLLTLPKEEYERYRITNSAEISEEERNAPEAFHYSTMGDFLMRSQLDAHDPRLPGTGMFDLKTRAVVSIRMDSKNYESGTGYQIRGRHGEWESYEREYFDMIRSAFLKYSLQVRMGRMDGIFVAFHNTQRIFGFQYVPLSEMDAALHGQWDTCLGDQEFKISINLLNQVLDRATQKFPGKSLRMHFEMRDAQTPFMYIFAEPVAEEQIEQIQSTNKKEIEEFERSVLGLKKEGVSGAGQGEQYKANKGGWEDIQAKVEAEVENDELSSDIPQSLEGNDSEMEQSEWPRDESPQATSSTEDKEPSPEQTPDIGASISVAAAHENLASQAEQESSAAQNISTQKPDEAGQPKEGQGSVQELDRKADIHFLDELSREQQEVAEEERELLAMTLTIRNKVNGQYVLRPENLGPEDRWSVEYDLAEIPTASRSWSLYGACQTRRRSKLEMQSDDSNEAANFFMRRIKELSEKGRIWRKQQDLLDEEIRHVLQ</sequence>
<evidence type="ECO:0000256" key="1">
    <source>
        <dbReference type="SAM" id="MobiDB-lite"/>
    </source>
</evidence>
<dbReference type="OrthoDB" id="10249045at2759"/>
<dbReference type="Pfam" id="PF08634">
    <property type="entry name" value="Pet127"/>
    <property type="match status" value="1"/>
</dbReference>
<evidence type="ECO:0000313" key="3">
    <source>
        <dbReference type="Proteomes" id="UP000076632"/>
    </source>
</evidence>
<dbReference type="PANTHER" id="PTHR31014">
    <property type="entry name" value="MITOCHONDRIAL TRANSLATION SYSTEM COMPONENT PET127-RELATED"/>
    <property type="match status" value="1"/>
</dbReference>
<feature type="region of interest" description="Disordered" evidence="1">
    <location>
        <begin position="40"/>
        <end position="107"/>
    </location>
</feature>
<dbReference type="EMBL" id="KV407461">
    <property type="protein sequence ID" value="KZF21321.1"/>
    <property type="molecule type" value="Genomic_DNA"/>
</dbReference>
<dbReference type="AlphaFoldDB" id="A0A165FSG7"/>
<dbReference type="InterPro" id="IPR013943">
    <property type="entry name" value="Pet127"/>
</dbReference>